<dbReference type="InterPro" id="IPR010997">
    <property type="entry name" value="HRDC-like_sf"/>
</dbReference>
<comment type="similarity">
    <text evidence="3">Belongs to the helicase family. RecQ subfamily.</text>
</comment>
<dbReference type="CDD" id="cd18794">
    <property type="entry name" value="SF2_C_RecQ"/>
    <property type="match status" value="1"/>
</dbReference>
<evidence type="ECO:0000259" key="20">
    <source>
        <dbReference type="PROSITE" id="PS50967"/>
    </source>
</evidence>
<feature type="region of interest" description="Disordered" evidence="19">
    <location>
        <begin position="289"/>
        <end position="336"/>
    </location>
</feature>
<evidence type="ECO:0000256" key="10">
    <source>
        <dbReference type="ARBA" id="ARBA00023204"/>
    </source>
</evidence>
<dbReference type="Pfam" id="PF00270">
    <property type="entry name" value="DEAD"/>
    <property type="match status" value="1"/>
</dbReference>
<evidence type="ECO:0000256" key="8">
    <source>
        <dbReference type="ARBA" id="ARBA00022840"/>
    </source>
</evidence>
<dbReference type="InterPro" id="IPR032284">
    <property type="entry name" value="RecQ_Zn-bd"/>
</dbReference>
<dbReference type="Gene3D" id="3.40.50.300">
    <property type="entry name" value="P-loop containing nucleotide triphosphate hydrolases"/>
    <property type="match status" value="2"/>
</dbReference>
<evidence type="ECO:0000256" key="9">
    <source>
        <dbReference type="ARBA" id="ARBA00023125"/>
    </source>
</evidence>
<feature type="region of interest" description="Disordered" evidence="19">
    <location>
        <begin position="29"/>
        <end position="57"/>
    </location>
</feature>
<feature type="compositionally biased region" description="Basic and acidic residues" evidence="19">
    <location>
        <begin position="327"/>
        <end position="336"/>
    </location>
</feature>
<evidence type="ECO:0000256" key="19">
    <source>
        <dbReference type="SAM" id="MobiDB-lite"/>
    </source>
</evidence>
<dbReference type="InterPro" id="IPR027417">
    <property type="entry name" value="P-loop_NTPase"/>
</dbReference>
<reference evidence="23" key="1">
    <citation type="submission" date="2022-01" db="EMBL/GenBank/DDBJ databases">
        <authorList>
            <person name="King R."/>
        </authorList>
    </citation>
    <scope>NUCLEOTIDE SEQUENCE</scope>
</reference>
<feature type="region of interest" description="Disordered" evidence="19">
    <location>
        <begin position="69"/>
        <end position="141"/>
    </location>
</feature>
<keyword evidence="10" id="KW-0234">DNA repair</keyword>
<dbReference type="PROSITE" id="PS51194">
    <property type="entry name" value="HELICASE_CTER"/>
    <property type="match status" value="1"/>
</dbReference>
<dbReference type="GO" id="GO:0007131">
    <property type="term" value="P:reciprocal meiotic recombination"/>
    <property type="evidence" value="ECO:0007669"/>
    <property type="project" value="UniProtKB-ARBA"/>
</dbReference>
<evidence type="ECO:0000256" key="14">
    <source>
        <dbReference type="ARBA" id="ARBA00034808"/>
    </source>
</evidence>
<dbReference type="GO" id="GO:0005737">
    <property type="term" value="C:cytoplasm"/>
    <property type="evidence" value="ECO:0007669"/>
    <property type="project" value="TreeGrafter"/>
</dbReference>
<dbReference type="Gene3D" id="1.10.150.80">
    <property type="entry name" value="HRDC domain"/>
    <property type="match status" value="1"/>
</dbReference>
<dbReference type="InterPro" id="IPR018982">
    <property type="entry name" value="RQC_domain"/>
</dbReference>
<keyword evidence="12" id="KW-0539">Nucleus</keyword>
<dbReference type="OrthoDB" id="10261556at2759"/>
<feature type="domain" description="HRDC" evidence="20">
    <location>
        <begin position="1128"/>
        <end position="1208"/>
    </location>
</feature>
<keyword evidence="5" id="KW-0227">DNA damage</keyword>
<protein>
    <recommendedName>
        <fullName evidence="14">DNA 3'-5' helicase</fullName>
        <ecNumber evidence="14">5.6.2.4</ecNumber>
    </recommendedName>
    <alternativeName>
        <fullName evidence="17">Bloom syndrome protein homolog</fullName>
    </alternativeName>
    <alternativeName>
        <fullName evidence="15">DNA 3'-5' helicase BLM</fullName>
    </alternativeName>
    <alternativeName>
        <fullName evidence="18">RecQ helicase homolog</fullName>
    </alternativeName>
</protein>
<dbReference type="GO" id="GO:0005634">
    <property type="term" value="C:nucleus"/>
    <property type="evidence" value="ECO:0007669"/>
    <property type="project" value="UniProtKB-SubCell"/>
</dbReference>
<comment type="cofactor">
    <cofactor evidence="1">
        <name>Zn(2+)</name>
        <dbReference type="ChEBI" id="CHEBI:29105"/>
    </cofactor>
</comment>
<keyword evidence="24" id="KW-1185">Reference proteome</keyword>
<keyword evidence="6" id="KW-0378">Hydrolase</keyword>
<feature type="compositionally biased region" description="Low complexity" evidence="19">
    <location>
        <begin position="119"/>
        <end position="134"/>
    </location>
</feature>
<dbReference type="GO" id="GO:0003677">
    <property type="term" value="F:DNA binding"/>
    <property type="evidence" value="ECO:0007669"/>
    <property type="project" value="UniProtKB-KW"/>
</dbReference>
<evidence type="ECO:0000256" key="4">
    <source>
        <dbReference type="ARBA" id="ARBA00022741"/>
    </source>
</evidence>
<keyword evidence="4" id="KW-0547">Nucleotide-binding</keyword>
<dbReference type="NCBIfam" id="TIGR00614">
    <property type="entry name" value="recQ_fam"/>
    <property type="match status" value="1"/>
</dbReference>
<dbReference type="InterPro" id="IPR044876">
    <property type="entry name" value="HRDC_dom_sf"/>
</dbReference>
<dbReference type="SMART" id="SM00487">
    <property type="entry name" value="DEXDc"/>
    <property type="match status" value="1"/>
</dbReference>
<proteinExistence type="inferred from homology"/>
<dbReference type="GO" id="GO:0016787">
    <property type="term" value="F:hydrolase activity"/>
    <property type="evidence" value="ECO:0007669"/>
    <property type="project" value="UniProtKB-KW"/>
</dbReference>
<dbReference type="GO" id="GO:0043138">
    <property type="term" value="F:3'-5' DNA helicase activity"/>
    <property type="evidence" value="ECO:0007669"/>
    <property type="project" value="UniProtKB-EC"/>
</dbReference>
<evidence type="ECO:0000256" key="12">
    <source>
        <dbReference type="ARBA" id="ARBA00023242"/>
    </source>
</evidence>
<dbReference type="SMART" id="SM00956">
    <property type="entry name" value="RQC"/>
    <property type="match status" value="1"/>
</dbReference>
<comment type="subcellular location">
    <subcellularLocation>
        <location evidence="2">Nucleus</location>
    </subcellularLocation>
</comment>
<dbReference type="SUPFAM" id="SSF52540">
    <property type="entry name" value="P-loop containing nucleoside triphosphate hydrolases"/>
    <property type="match status" value="2"/>
</dbReference>
<dbReference type="PROSITE" id="PS00690">
    <property type="entry name" value="DEAH_ATP_HELICASE"/>
    <property type="match status" value="1"/>
</dbReference>
<evidence type="ECO:0000256" key="16">
    <source>
        <dbReference type="ARBA" id="ARBA00049360"/>
    </source>
</evidence>
<evidence type="ECO:0000256" key="18">
    <source>
        <dbReference type="ARBA" id="ARBA00076271"/>
    </source>
</evidence>
<evidence type="ECO:0000256" key="11">
    <source>
        <dbReference type="ARBA" id="ARBA00023235"/>
    </source>
</evidence>
<dbReference type="InterPro" id="IPR011545">
    <property type="entry name" value="DEAD/DEAH_box_helicase_dom"/>
</dbReference>
<dbReference type="GO" id="GO:0005524">
    <property type="term" value="F:ATP binding"/>
    <property type="evidence" value="ECO:0007669"/>
    <property type="project" value="UniProtKB-KW"/>
</dbReference>
<keyword evidence="11" id="KW-0413">Isomerase</keyword>
<dbReference type="EC" id="5.6.2.4" evidence="14"/>
<dbReference type="Pfam" id="PF00271">
    <property type="entry name" value="Helicase_C"/>
    <property type="match status" value="1"/>
</dbReference>
<evidence type="ECO:0000259" key="21">
    <source>
        <dbReference type="PROSITE" id="PS51192"/>
    </source>
</evidence>
<evidence type="ECO:0000256" key="7">
    <source>
        <dbReference type="ARBA" id="ARBA00022806"/>
    </source>
</evidence>
<feature type="compositionally biased region" description="Basic residues" evidence="19">
    <location>
        <begin position="1249"/>
        <end position="1271"/>
    </location>
</feature>
<dbReference type="InterPro" id="IPR004589">
    <property type="entry name" value="DNA_helicase_ATP-dep_RecQ"/>
</dbReference>
<evidence type="ECO:0000256" key="2">
    <source>
        <dbReference type="ARBA" id="ARBA00004123"/>
    </source>
</evidence>
<evidence type="ECO:0000259" key="22">
    <source>
        <dbReference type="PROSITE" id="PS51194"/>
    </source>
</evidence>
<dbReference type="SUPFAM" id="SSF47819">
    <property type="entry name" value="HRDC-like"/>
    <property type="match status" value="1"/>
</dbReference>
<dbReference type="PROSITE" id="PS51192">
    <property type="entry name" value="HELICASE_ATP_BIND_1"/>
    <property type="match status" value="1"/>
</dbReference>
<evidence type="ECO:0000256" key="5">
    <source>
        <dbReference type="ARBA" id="ARBA00022763"/>
    </source>
</evidence>
<dbReference type="InterPro" id="IPR036388">
    <property type="entry name" value="WH-like_DNA-bd_sf"/>
</dbReference>
<dbReference type="FunFam" id="3.40.50.300:FF:000340">
    <property type="entry name" value="Bloom syndrome, RecQ helicase"/>
    <property type="match status" value="1"/>
</dbReference>
<dbReference type="PANTHER" id="PTHR13710">
    <property type="entry name" value="DNA HELICASE RECQ FAMILY MEMBER"/>
    <property type="match status" value="1"/>
</dbReference>
<dbReference type="GO" id="GO:0000724">
    <property type="term" value="P:double-strand break repair via homologous recombination"/>
    <property type="evidence" value="ECO:0007669"/>
    <property type="project" value="TreeGrafter"/>
</dbReference>
<name>A0A9N9XFL5_DIABA</name>
<dbReference type="InterPro" id="IPR036390">
    <property type="entry name" value="WH_DNA-bd_sf"/>
</dbReference>
<evidence type="ECO:0000256" key="13">
    <source>
        <dbReference type="ARBA" id="ARBA00034617"/>
    </source>
</evidence>
<dbReference type="GO" id="GO:0006260">
    <property type="term" value="P:DNA replication"/>
    <property type="evidence" value="ECO:0007669"/>
    <property type="project" value="InterPro"/>
</dbReference>
<evidence type="ECO:0000256" key="6">
    <source>
        <dbReference type="ARBA" id="ARBA00022801"/>
    </source>
</evidence>
<dbReference type="Proteomes" id="UP001153709">
    <property type="component" value="Chromosome 7"/>
</dbReference>
<dbReference type="SUPFAM" id="SSF46785">
    <property type="entry name" value="Winged helix' DNA-binding domain"/>
    <property type="match status" value="1"/>
</dbReference>
<feature type="compositionally biased region" description="Basic and acidic residues" evidence="19">
    <location>
        <begin position="306"/>
        <end position="318"/>
    </location>
</feature>
<dbReference type="SMART" id="SM00490">
    <property type="entry name" value="HELICc"/>
    <property type="match status" value="1"/>
</dbReference>
<evidence type="ECO:0000256" key="15">
    <source>
        <dbReference type="ARBA" id="ARBA00044542"/>
    </source>
</evidence>
<dbReference type="GO" id="GO:0009378">
    <property type="term" value="F:four-way junction helicase activity"/>
    <property type="evidence" value="ECO:0007669"/>
    <property type="project" value="TreeGrafter"/>
</dbReference>
<dbReference type="Pfam" id="PF16124">
    <property type="entry name" value="RecQ_Zn_bind"/>
    <property type="match status" value="1"/>
</dbReference>
<accession>A0A9N9XFL5</accession>
<dbReference type="EMBL" id="OU898282">
    <property type="protein sequence ID" value="CAG9837395.1"/>
    <property type="molecule type" value="Genomic_DNA"/>
</dbReference>
<dbReference type="PANTHER" id="PTHR13710:SF153">
    <property type="entry name" value="RECQ-LIKE DNA HELICASE BLM"/>
    <property type="match status" value="1"/>
</dbReference>
<gene>
    <name evidence="23" type="ORF">DIABBA_LOCUS10380</name>
</gene>
<sequence length="1297" mass="146392">MAHNTEDFFDAFKNKPLTKVGKFNFKKVERSDNKSAASETVSHFFSPSKKNENVTHDPLEDELEAIFKDTPTRNVSSIKSTTHNSSKNEKSNCKSVANNFSKPNLNLKRLSNVSTSQRTNSATNSQKSSTQTTKSVKKISNSQTTILQFTSQSKANTVQEKTVTTTSTPLSQSKFSFKHVRRNSSEDFEKPTQKICQEKINVKTSKSCRDPEKFNFKKKPVKNTVAAFESLFGEEVSTKTVQKLEQKNSLSSKESPKKEINIDIKLQKSNSELNVAALESLFSEELSTKTVQKLERKDSPSSSSKESPKKEKNKDIKLQKSNSEMNDSTKPKLDQDLETVDKITENVNKCSFNSPSSSTDSPVVRRKKFQFKKALSSDSPISPSLLAMGTSKKYNNSIISVSSAECSPVIQNTKIPTEKIEKTNNTHYFDDDNDIISQALCAAEGDYLDDETFEKLFGGSSKKSDDPIDLSAIDWNDDFPQHEEDFTETPSVAHDSYKEEVSAINWEEDDFGEEPFSSQISFKDRNDNLSEFDKRYHFSDVMEEVLHQKFGLQTFRPQQREIINATLERHDCFVLMPTGGGKSLCYQLPAVLSEGVSIIISPLRALIGDQVDKMNGLDIAAAHLCQDVGIEETGRIMTKLHCREPLIKLLYLTPEKIMASRQVSDMLKALYQRGKLARFVIDEAHCLSQWGHDFRPDYKELSFLKDEFKNVPIMCLTATATKMVETDVINILKLKNVKRFIMSFNRPNIKYQVIEKKKKFASEEIVNLIKKKFLKKSGIIYCLARNDCETLADTLNAAGIKTRPYHAGMSDKIRAAIQREWMQDRFFVIVATIAFGMGIDKPDVRFVIHNSIPKSVEAFYQESGRAGRDGDLSYSYLFYSYADVIRLQRIMGRERNSSAKAREGHNNNLKQMVSFAENVVDCRRYLQLIHLGENFNRQLCIRNKATTCDNCENFESYNSVEVTKEAKELGTLTKDLCARSNVTMLHVVDVYKGSKLKKILQMGHDKHRLYGAGSSLNKPDIHRILKKLVLGNVLEDNVTCNGEFPVVYIKVGKKFDMLHSSNFKITIPVNKKSVTKINTEEKIEPVDIDDSPGPSDIQDSPALPKILPVVTNQTKNTAYGKYNKVKINKLKVECHEALLEECRKMALERNLTLSSIMNLTAIKTMSDVLPKTKEEFLKIQHVTAANYKKCGENFLKITKKFSEAVDNLVTAPKLTETSLSVDNENDWCDSQSSSSRGTKRKWTGGNKWTGKRAKGTWKRRKPRSPRKKSTGSKKGSWGKGKGGKSGGGIGLMPVHFK</sequence>
<keyword evidence="8" id="KW-0067">ATP-binding</keyword>
<feature type="domain" description="Helicase C-terminal" evidence="22">
    <location>
        <begin position="768"/>
        <end position="910"/>
    </location>
</feature>
<comment type="catalytic activity">
    <reaction evidence="16">
        <text>ATP + H2O = ADP + phosphate + H(+)</text>
        <dbReference type="Rhea" id="RHEA:13065"/>
        <dbReference type="ChEBI" id="CHEBI:15377"/>
        <dbReference type="ChEBI" id="CHEBI:15378"/>
        <dbReference type="ChEBI" id="CHEBI:30616"/>
        <dbReference type="ChEBI" id="CHEBI:43474"/>
        <dbReference type="ChEBI" id="CHEBI:456216"/>
    </reaction>
</comment>
<dbReference type="Pfam" id="PF09382">
    <property type="entry name" value="RQC"/>
    <property type="match status" value="1"/>
</dbReference>
<keyword evidence="7" id="KW-0347">Helicase</keyword>
<dbReference type="InterPro" id="IPR002121">
    <property type="entry name" value="HRDC_dom"/>
</dbReference>
<dbReference type="Gene3D" id="1.10.10.10">
    <property type="entry name" value="Winged helix-like DNA-binding domain superfamily/Winged helix DNA-binding domain"/>
    <property type="match status" value="1"/>
</dbReference>
<feature type="domain" description="Helicase ATP-binding" evidence="21">
    <location>
        <begin position="563"/>
        <end position="738"/>
    </location>
</feature>
<evidence type="ECO:0000256" key="3">
    <source>
        <dbReference type="ARBA" id="ARBA00005446"/>
    </source>
</evidence>
<evidence type="ECO:0000256" key="1">
    <source>
        <dbReference type="ARBA" id="ARBA00001947"/>
    </source>
</evidence>
<evidence type="ECO:0000313" key="24">
    <source>
        <dbReference type="Proteomes" id="UP001153709"/>
    </source>
</evidence>
<feature type="region of interest" description="Disordered" evidence="19">
    <location>
        <begin position="1225"/>
        <end position="1297"/>
    </location>
</feature>
<dbReference type="InterPro" id="IPR014001">
    <property type="entry name" value="Helicase_ATP-bd"/>
</dbReference>
<feature type="compositionally biased region" description="Polar residues" evidence="19">
    <location>
        <begin position="72"/>
        <end position="83"/>
    </location>
</feature>
<dbReference type="Pfam" id="PF00570">
    <property type="entry name" value="HRDC"/>
    <property type="match status" value="1"/>
</dbReference>
<dbReference type="InterPro" id="IPR002464">
    <property type="entry name" value="DNA/RNA_helicase_DEAH_CS"/>
</dbReference>
<organism evidence="23 24">
    <name type="scientific">Diabrotica balteata</name>
    <name type="common">Banded cucumber beetle</name>
    <dbReference type="NCBI Taxonomy" id="107213"/>
    <lineage>
        <taxon>Eukaryota</taxon>
        <taxon>Metazoa</taxon>
        <taxon>Ecdysozoa</taxon>
        <taxon>Arthropoda</taxon>
        <taxon>Hexapoda</taxon>
        <taxon>Insecta</taxon>
        <taxon>Pterygota</taxon>
        <taxon>Neoptera</taxon>
        <taxon>Endopterygota</taxon>
        <taxon>Coleoptera</taxon>
        <taxon>Polyphaga</taxon>
        <taxon>Cucujiformia</taxon>
        <taxon>Chrysomeloidea</taxon>
        <taxon>Chrysomelidae</taxon>
        <taxon>Galerucinae</taxon>
        <taxon>Diabroticina</taxon>
        <taxon>Diabroticites</taxon>
        <taxon>Diabrotica</taxon>
    </lineage>
</organism>
<dbReference type="GO" id="GO:0005694">
    <property type="term" value="C:chromosome"/>
    <property type="evidence" value="ECO:0007669"/>
    <property type="project" value="TreeGrafter"/>
</dbReference>
<evidence type="ECO:0000313" key="23">
    <source>
        <dbReference type="EMBL" id="CAG9837395.1"/>
    </source>
</evidence>
<evidence type="ECO:0000256" key="17">
    <source>
        <dbReference type="ARBA" id="ARBA00076065"/>
    </source>
</evidence>
<dbReference type="FunFam" id="3.40.50.300:FF:000296">
    <property type="entry name" value="ATP-dependent DNA helicase RecQ"/>
    <property type="match status" value="1"/>
</dbReference>
<feature type="compositionally biased region" description="Polar residues" evidence="19">
    <location>
        <begin position="34"/>
        <end position="45"/>
    </location>
</feature>
<feature type="compositionally biased region" description="Polar residues" evidence="19">
    <location>
        <begin position="1225"/>
        <end position="1236"/>
    </location>
</feature>
<dbReference type="InterPro" id="IPR001650">
    <property type="entry name" value="Helicase_C-like"/>
</dbReference>
<dbReference type="PROSITE" id="PS50967">
    <property type="entry name" value="HRDC"/>
    <property type="match status" value="1"/>
</dbReference>
<keyword evidence="9" id="KW-0238">DNA-binding</keyword>
<feature type="compositionally biased region" description="Polar residues" evidence="19">
    <location>
        <begin position="96"/>
        <end position="118"/>
    </location>
</feature>
<feature type="compositionally biased region" description="Gly residues" evidence="19">
    <location>
        <begin position="1277"/>
        <end position="1290"/>
    </location>
</feature>
<dbReference type="FunFam" id="1.10.10.10:FF:000495">
    <property type="entry name" value="RecQ family helicase MusN"/>
    <property type="match status" value="1"/>
</dbReference>
<comment type="catalytic activity">
    <reaction evidence="13">
        <text>Couples ATP hydrolysis with the unwinding of duplex DNA by translocating in the 3'-5' direction.</text>
        <dbReference type="EC" id="5.6.2.4"/>
    </reaction>
</comment>